<keyword evidence="3" id="KW-1185">Reference proteome</keyword>
<accession>A0AAW0R7Z3</accession>
<organism evidence="2 3">
    <name type="scientific">Apiospora kogelbergensis</name>
    <dbReference type="NCBI Taxonomy" id="1337665"/>
    <lineage>
        <taxon>Eukaryota</taxon>
        <taxon>Fungi</taxon>
        <taxon>Dikarya</taxon>
        <taxon>Ascomycota</taxon>
        <taxon>Pezizomycotina</taxon>
        <taxon>Sordariomycetes</taxon>
        <taxon>Xylariomycetidae</taxon>
        <taxon>Amphisphaeriales</taxon>
        <taxon>Apiosporaceae</taxon>
        <taxon>Apiospora</taxon>
    </lineage>
</organism>
<proteinExistence type="predicted"/>
<reference evidence="2 3" key="1">
    <citation type="submission" date="2023-01" db="EMBL/GenBank/DDBJ databases">
        <title>Analysis of 21 Apiospora genomes using comparative genomics revels a genus with tremendous synthesis potential of carbohydrate active enzymes and secondary metabolites.</title>
        <authorList>
            <person name="Sorensen T."/>
        </authorList>
    </citation>
    <scope>NUCLEOTIDE SEQUENCE [LARGE SCALE GENOMIC DNA]</scope>
    <source>
        <strain evidence="2 3">CBS 117206</strain>
    </source>
</reference>
<evidence type="ECO:0000313" key="2">
    <source>
        <dbReference type="EMBL" id="KAK8129916.1"/>
    </source>
</evidence>
<evidence type="ECO:0000313" key="3">
    <source>
        <dbReference type="Proteomes" id="UP001392437"/>
    </source>
</evidence>
<evidence type="ECO:0000256" key="1">
    <source>
        <dbReference type="SAM" id="MobiDB-lite"/>
    </source>
</evidence>
<sequence>MTESPTRAVANGLPDGQERTGRRRPFSNWVKKLANFKNGSSSAEGVVDTGRLKEMAPIKAPRSEDRN</sequence>
<protein>
    <recommendedName>
        <fullName evidence="4">DUF397 domain-containing protein</fullName>
    </recommendedName>
</protein>
<name>A0AAW0R7Z3_9PEZI</name>
<dbReference type="AlphaFoldDB" id="A0AAW0R7Z3"/>
<dbReference type="EMBL" id="JAQQWP010000002">
    <property type="protein sequence ID" value="KAK8129916.1"/>
    <property type="molecule type" value="Genomic_DNA"/>
</dbReference>
<feature type="region of interest" description="Disordered" evidence="1">
    <location>
        <begin position="1"/>
        <end position="24"/>
    </location>
</feature>
<dbReference type="Proteomes" id="UP001392437">
    <property type="component" value="Unassembled WGS sequence"/>
</dbReference>
<gene>
    <name evidence="2" type="ORF">PG999_002296</name>
</gene>
<evidence type="ECO:0008006" key="4">
    <source>
        <dbReference type="Google" id="ProtNLM"/>
    </source>
</evidence>
<comment type="caution">
    <text evidence="2">The sequence shown here is derived from an EMBL/GenBank/DDBJ whole genome shotgun (WGS) entry which is preliminary data.</text>
</comment>